<dbReference type="EMBL" id="VHLL01000001">
    <property type="protein sequence ID" value="MCT8336034.1"/>
    <property type="molecule type" value="Genomic_DNA"/>
</dbReference>
<evidence type="ECO:0000313" key="2">
    <source>
        <dbReference type="Proteomes" id="UP001065682"/>
    </source>
</evidence>
<dbReference type="Proteomes" id="UP001065682">
    <property type="component" value="Unassembled WGS sequence"/>
</dbReference>
<accession>A0A9E4ZIP1</accession>
<gene>
    <name evidence="1" type="ORF">FKB36_00605</name>
</gene>
<evidence type="ECO:0000313" key="1">
    <source>
        <dbReference type="EMBL" id="MCT8336034.1"/>
    </source>
</evidence>
<keyword evidence="2" id="KW-1185">Reference proteome</keyword>
<reference evidence="1" key="1">
    <citation type="submission" date="2019-06" db="EMBL/GenBank/DDBJ databases">
        <title>Methanoculleus strain from Tamsui River, Taipei, Taiwan.</title>
        <authorList>
            <person name="You Y.-T."/>
            <person name="Chen S.-C."/>
            <person name="Lai S.-J."/>
            <person name="Lee Y.-C."/>
            <person name="Lai M.-C."/>
        </authorList>
    </citation>
    <scope>NUCLEOTIDE SEQUENCE</scope>
    <source>
        <strain evidence="1">Afa-1</strain>
    </source>
</reference>
<dbReference type="AlphaFoldDB" id="A0A9E4ZIP1"/>
<comment type="caution">
    <text evidence="1">The sequence shown here is derived from an EMBL/GenBank/DDBJ whole genome shotgun (WGS) entry which is preliminary data.</text>
</comment>
<name>A0A9E4ZIP1_9EURY</name>
<dbReference type="InterPro" id="IPR014958">
    <property type="entry name" value="DGC"/>
</dbReference>
<proteinExistence type="predicted"/>
<sequence length="118" mass="12322">MLVTCSGLSNTGKLTGQAGMVARQRCPGSVEACIPAHRLPASLSGRIVALDGCEDACALKKLRENRVEPDLHVVATECGVVKNGMAEPRFAEIERLAGAVIEAIRSGQQPGVHHPSGP</sequence>
<organism evidence="1 2">
    <name type="scientific">Methanoculleus formosensis</name>
    <dbReference type="NCBI Taxonomy" id="2590886"/>
    <lineage>
        <taxon>Archaea</taxon>
        <taxon>Methanobacteriati</taxon>
        <taxon>Methanobacteriota</taxon>
        <taxon>Stenosarchaea group</taxon>
        <taxon>Methanomicrobia</taxon>
        <taxon>Methanomicrobiales</taxon>
        <taxon>Methanomicrobiaceae</taxon>
        <taxon>Methanoculleus</taxon>
    </lineage>
</organism>
<protein>
    <submittedName>
        <fullName evidence="1">Zinc-binding protein</fullName>
    </submittedName>
</protein>
<dbReference type="Pfam" id="PF08859">
    <property type="entry name" value="DGC"/>
    <property type="match status" value="1"/>
</dbReference>